<dbReference type="EMBL" id="LS398110">
    <property type="protein sequence ID" value="SPP96975.1"/>
    <property type="molecule type" value="Genomic_DNA"/>
</dbReference>
<protein>
    <submittedName>
        <fullName evidence="1">Uncharacterized protein</fullName>
    </submittedName>
</protein>
<evidence type="ECO:0000313" key="1">
    <source>
        <dbReference type="EMBL" id="SPP96975.1"/>
    </source>
</evidence>
<accession>A0A2U3Q6B7</accession>
<evidence type="ECO:0000313" key="2">
    <source>
        <dbReference type="Proteomes" id="UP000246085"/>
    </source>
</evidence>
<dbReference type="KEGG" id="bvz:BRAD3257_6053"/>
<gene>
    <name evidence="1" type="ORF">BRAD3257_6053</name>
</gene>
<sequence length="64" mass="6914">MVEFKRPSRNDYVFGSEKSDPALQVINTVAKATATGVARTGGTHFSFAGVVRRLAYVVADLRLA</sequence>
<proteinExistence type="predicted"/>
<reference evidence="1 2" key="1">
    <citation type="submission" date="2018-03" db="EMBL/GenBank/DDBJ databases">
        <authorList>
            <person name="Gully D."/>
        </authorList>
    </citation>
    <scope>NUCLEOTIDE SEQUENCE [LARGE SCALE GENOMIC DNA]</scope>
    <source>
        <strain evidence="1">ORS3257</strain>
    </source>
</reference>
<organism evidence="1 2">
    <name type="scientific">Bradyrhizobium vignae</name>
    <dbReference type="NCBI Taxonomy" id="1549949"/>
    <lineage>
        <taxon>Bacteria</taxon>
        <taxon>Pseudomonadati</taxon>
        <taxon>Pseudomonadota</taxon>
        <taxon>Alphaproteobacteria</taxon>
        <taxon>Hyphomicrobiales</taxon>
        <taxon>Nitrobacteraceae</taxon>
        <taxon>Bradyrhizobium</taxon>
    </lineage>
</organism>
<name>A0A2U3Q6B7_9BRAD</name>
<dbReference type="AlphaFoldDB" id="A0A2U3Q6B7"/>
<dbReference type="Proteomes" id="UP000246085">
    <property type="component" value="Chromosome BRAD3257"/>
</dbReference>